<comment type="cofactor">
    <cofactor evidence="1">
        <name>FAD</name>
        <dbReference type="ChEBI" id="CHEBI:57692"/>
    </cofactor>
</comment>
<gene>
    <name evidence="7" type="primary">glcE2</name>
    <name evidence="7" type="ORF">rosag_49680</name>
</gene>
<dbReference type="PANTHER" id="PTHR11748:SF103">
    <property type="entry name" value="GLYCOLATE OXIDASE SUBUNIT GLCE"/>
    <property type="match status" value="1"/>
</dbReference>
<feature type="region of interest" description="Disordered" evidence="5">
    <location>
        <begin position="1"/>
        <end position="20"/>
    </location>
</feature>
<organism evidence="7 8">
    <name type="scientific">Roseisolibacter agri</name>
    <dbReference type="NCBI Taxonomy" id="2014610"/>
    <lineage>
        <taxon>Bacteria</taxon>
        <taxon>Pseudomonadati</taxon>
        <taxon>Gemmatimonadota</taxon>
        <taxon>Gemmatimonadia</taxon>
        <taxon>Gemmatimonadales</taxon>
        <taxon>Gemmatimonadaceae</taxon>
        <taxon>Roseisolibacter</taxon>
    </lineage>
</organism>
<keyword evidence="4" id="KW-0560">Oxidoreductase</keyword>
<evidence type="ECO:0000256" key="2">
    <source>
        <dbReference type="ARBA" id="ARBA00022630"/>
    </source>
</evidence>
<evidence type="ECO:0000259" key="6">
    <source>
        <dbReference type="PROSITE" id="PS51387"/>
    </source>
</evidence>
<evidence type="ECO:0000256" key="1">
    <source>
        <dbReference type="ARBA" id="ARBA00001974"/>
    </source>
</evidence>
<dbReference type="PANTHER" id="PTHR11748">
    <property type="entry name" value="D-LACTATE DEHYDROGENASE"/>
    <property type="match status" value="1"/>
</dbReference>
<dbReference type="InterPro" id="IPR016164">
    <property type="entry name" value="FAD-linked_Oxase-like_C"/>
</dbReference>
<dbReference type="InterPro" id="IPR006094">
    <property type="entry name" value="Oxid_FAD_bind_N"/>
</dbReference>
<dbReference type="Pfam" id="PF02913">
    <property type="entry name" value="FAD-oxidase_C"/>
    <property type="match status" value="1"/>
</dbReference>
<reference evidence="7" key="1">
    <citation type="submission" date="2022-08" db="EMBL/GenBank/DDBJ databases">
        <title>Draft genome sequencing of Roseisolibacter agri AW1220.</title>
        <authorList>
            <person name="Tobiishi Y."/>
            <person name="Tonouchi A."/>
        </authorList>
    </citation>
    <scope>NUCLEOTIDE SEQUENCE</scope>
    <source>
        <strain evidence="7">AW1220</strain>
    </source>
</reference>
<dbReference type="GO" id="GO:0071949">
    <property type="term" value="F:FAD binding"/>
    <property type="evidence" value="ECO:0007669"/>
    <property type="project" value="InterPro"/>
</dbReference>
<comment type="caution">
    <text evidence="7">The sequence shown here is derived from an EMBL/GenBank/DDBJ whole genome shotgun (WGS) entry which is preliminary data.</text>
</comment>
<dbReference type="RefSeq" id="WP_284352853.1">
    <property type="nucleotide sequence ID" value="NZ_BRXS01000010.1"/>
</dbReference>
<keyword evidence="2" id="KW-0285">Flavoprotein</keyword>
<dbReference type="Gene3D" id="3.30.465.10">
    <property type="match status" value="1"/>
</dbReference>
<dbReference type="InterPro" id="IPR036318">
    <property type="entry name" value="FAD-bd_PCMH-like_sf"/>
</dbReference>
<dbReference type="GO" id="GO:0016491">
    <property type="term" value="F:oxidoreductase activity"/>
    <property type="evidence" value="ECO:0007669"/>
    <property type="project" value="UniProtKB-KW"/>
</dbReference>
<feature type="domain" description="FAD-binding PCMH-type" evidence="6">
    <location>
        <begin position="6"/>
        <end position="185"/>
    </location>
</feature>
<keyword evidence="8" id="KW-1185">Reference proteome</keyword>
<accession>A0AA37QKX3</accession>
<keyword evidence="3" id="KW-0274">FAD</keyword>
<evidence type="ECO:0000313" key="8">
    <source>
        <dbReference type="Proteomes" id="UP001161325"/>
    </source>
</evidence>
<sequence>MTTAATAPETLPLFGAPRDEPETAALVREAASRGTRLRLVGGGTWAGGGRPVRADATLRLSALHGIVDYVPGDLTLTARAGTPLSEIARVTAAERQLLALDPFGDAAGTIGATVATASVGPLAHAFGGPRDNVLGLAFVTGTGDVVRAGGRVVKNVAGFDLVRLLTGAWGTLGALTEVSVRLRALPEVDATVAVALPSVRELDAWLARLRAASLAAWALELVNAPLATQLDAGDRALLLARLAGNASAVDAQRATLATLGDLRELPPDVWARLRGCEPADAIVARISARPSRLAALCAELFAPAARAFGLMAHASVTRGVVRFVLPGADGFGMPRASAPATDAPPVRRVLERAPAALWPMLAADWSAPRATDALSRRVRAAFDPHGLLNPGAMDAPDAGPAASS</sequence>
<dbReference type="PROSITE" id="PS51387">
    <property type="entry name" value="FAD_PCMH"/>
    <property type="match status" value="1"/>
</dbReference>
<dbReference type="Pfam" id="PF01565">
    <property type="entry name" value="FAD_binding_4"/>
    <property type="match status" value="1"/>
</dbReference>
<dbReference type="SUPFAM" id="SSF55103">
    <property type="entry name" value="FAD-linked oxidases, C-terminal domain"/>
    <property type="match status" value="1"/>
</dbReference>
<protein>
    <submittedName>
        <fullName evidence="7">2-hydroxy-acid oxidase</fullName>
    </submittedName>
</protein>
<dbReference type="AlphaFoldDB" id="A0AA37QKX3"/>
<evidence type="ECO:0000313" key="7">
    <source>
        <dbReference type="EMBL" id="GLC28455.1"/>
    </source>
</evidence>
<dbReference type="SUPFAM" id="SSF56176">
    <property type="entry name" value="FAD-binding/transporter-associated domain-like"/>
    <property type="match status" value="1"/>
</dbReference>
<name>A0AA37QKX3_9BACT</name>
<dbReference type="InterPro" id="IPR016169">
    <property type="entry name" value="FAD-bd_PCMH_sub2"/>
</dbReference>
<evidence type="ECO:0000256" key="3">
    <source>
        <dbReference type="ARBA" id="ARBA00022827"/>
    </source>
</evidence>
<dbReference type="InterPro" id="IPR016166">
    <property type="entry name" value="FAD-bd_PCMH"/>
</dbReference>
<evidence type="ECO:0000256" key="4">
    <source>
        <dbReference type="ARBA" id="ARBA00023002"/>
    </source>
</evidence>
<evidence type="ECO:0000256" key="5">
    <source>
        <dbReference type="SAM" id="MobiDB-lite"/>
    </source>
</evidence>
<proteinExistence type="predicted"/>
<dbReference type="InterPro" id="IPR004113">
    <property type="entry name" value="FAD-bd_oxidored_4_C"/>
</dbReference>
<dbReference type="EMBL" id="BRXS01000010">
    <property type="protein sequence ID" value="GLC28455.1"/>
    <property type="molecule type" value="Genomic_DNA"/>
</dbReference>
<dbReference type="Proteomes" id="UP001161325">
    <property type="component" value="Unassembled WGS sequence"/>
</dbReference>